<dbReference type="InterPro" id="IPR050090">
    <property type="entry name" value="Tyrosine_recombinase_XerCD"/>
</dbReference>
<evidence type="ECO:0000256" key="2">
    <source>
        <dbReference type="ARBA" id="ARBA00023125"/>
    </source>
</evidence>
<dbReference type="Pfam" id="PF14659">
    <property type="entry name" value="Phage_int_SAM_3"/>
    <property type="match status" value="1"/>
</dbReference>
<dbReference type="GO" id="GO:0006310">
    <property type="term" value="P:DNA recombination"/>
    <property type="evidence" value="ECO:0007669"/>
    <property type="project" value="UniProtKB-KW"/>
</dbReference>
<evidence type="ECO:0000256" key="1">
    <source>
        <dbReference type="ARBA" id="ARBA00022908"/>
    </source>
</evidence>
<dbReference type="OrthoDB" id="156970at2"/>
<dbReference type="Pfam" id="PF00589">
    <property type="entry name" value="Phage_integrase"/>
    <property type="match status" value="1"/>
</dbReference>
<evidence type="ECO:0000256" key="4">
    <source>
        <dbReference type="PROSITE-ProRule" id="PRU01248"/>
    </source>
</evidence>
<dbReference type="PANTHER" id="PTHR30349:SF91">
    <property type="entry name" value="INTA PROTEIN"/>
    <property type="match status" value="1"/>
</dbReference>
<proteinExistence type="predicted"/>
<dbReference type="Proteomes" id="UP000287171">
    <property type="component" value="Unassembled WGS sequence"/>
</dbReference>
<dbReference type="PROSITE" id="PS51900">
    <property type="entry name" value="CB"/>
    <property type="match status" value="1"/>
</dbReference>
<dbReference type="CDD" id="cd01189">
    <property type="entry name" value="INT_ICEBs1_C_like"/>
    <property type="match status" value="1"/>
</dbReference>
<gene>
    <name evidence="7" type="ORF">KDA_36330</name>
</gene>
<dbReference type="RefSeq" id="WP_126628402.1">
    <property type="nucleotide sequence ID" value="NZ_BIFT01000001.1"/>
</dbReference>
<feature type="domain" description="Core-binding (CB)" evidence="6">
    <location>
        <begin position="63"/>
        <end position="146"/>
    </location>
</feature>
<dbReference type="Gene3D" id="1.10.443.10">
    <property type="entry name" value="Intergrase catalytic core"/>
    <property type="match status" value="1"/>
</dbReference>
<dbReference type="InterPro" id="IPR011010">
    <property type="entry name" value="DNA_brk_join_enz"/>
</dbReference>
<dbReference type="GO" id="GO:0003677">
    <property type="term" value="F:DNA binding"/>
    <property type="evidence" value="ECO:0007669"/>
    <property type="project" value="UniProtKB-UniRule"/>
</dbReference>
<dbReference type="InterPro" id="IPR044068">
    <property type="entry name" value="CB"/>
</dbReference>
<feature type="domain" description="Tyr recombinase" evidence="5">
    <location>
        <begin position="167"/>
        <end position="370"/>
    </location>
</feature>
<organism evidence="7 8">
    <name type="scientific">Dictyobacter alpinus</name>
    <dbReference type="NCBI Taxonomy" id="2014873"/>
    <lineage>
        <taxon>Bacteria</taxon>
        <taxon>Bacillati</taxon>
        <taxon>Chloroflexota</taxon>
        <taxon>Ktedonobacteria</taxon>
        <taxon>Ktedonobacterales</taxon>
        <taxon>Dictyobacteraceae</taxon>
        <taxon>Dictyobacter</taxon>
    </lineage>
</organism>
<dbReference type="SUPFAM" id="SSF56349">
    <property type="entry name" value="DNA breaking-rejoining enzymes"/>
    <property type="match status" value="1"/>
</dbReference>
<dbReference type="AlphaFoldDB" id="A0A402BA30"/>
<keyword evidence="1" id="KW-0229">DNA integration</keyword>
<keyword evidence="8" id="KW-1185">Reference proteome</keyword>
<evidence type="ECO:0000313" key="8">
    <source>
        <dbReference type="Proteomes" id="UP000287171"/>
    </source>
</evidence>
<keyword evidence="2 4" id="KW-0238">DNA-binding</keyword>
<dbReference type="EMBL" id="BIFT01000001">
    <property type="protein sequence ID" value="GCE28149.1"/>
    <property type="molecule type" value="Genomic_DNA"/>
</dbReference>
<dbReference type="InterPro" id="IPR010998">
    <property type="entry name" value="Integrase_recombinase_N"/>
</dbReference>
<dbReference type="PANTHER" id="PTHR30349">
    <property type="entry name" value="PHAGE INTEGRASE-RELATED"/>
    <property type="match status" value="1"/>
</dbReference>
<evidence type="ECO:0000259" key="5">
    <source>
        <dbReference type="PROSITE" id="PS51898"/>
    </source>
</evidence>
<name>A0A402BA30_9CHLR</name>
<keyword evidence="3" id="KW-0233">DNA recombination</keyword>
<reference evidence="8" key="1">
    <citation type="submission" date="2018-12" db="EMBL/GenBank/DDBJ databases">
        <title>Tengunoibacter tsumagoiensis gen. nov., sp. nov., Dictyobacter kobayashii sp. nov., D. alpinus sp. nov., and D. joshuensis sp. nov. and description of Dictyobacteraceae fam. nov. within the order Ktedonobacterales isolated from Tengu-no-mugimeshi.</title>
        <authorList>
            <person name="Wang C.M."/>
            <person name="Zheng Y."/>
            <person name="Sakai Y."/>
            <person name="Toyoda A."/>
            <person name="Minakuchi Y."/>
            <person name="Abe K."/>
            <person name="Yokota A."/>
            <person name="Yabe S."/>
        </authorList>
    </citation>
    <scope>NUCLEOTIDE SEQUENCE [LARGE SCALE GENOMIC DNA]</scope>
    <source>
        <strain evidence="8">Uno16</strain>
    </source>
</reference>
<dbReference type="InterPro" id="IPR002104">
    <property type="entry name" value="Integrase_catalytic"/>
</dbReference>
<comment type="caution">
    <text evidence="7">The sequence shown here is derived from an EMBL/GenBank/DDBJ whole genome shotgun (WGS) entry which is preliminary data.</text>
</comment>
<dbReference type="GO" id="GO:0015074">
    <property type="term" value="P:DNA integration"/>
    <property type="evidence" value="ECO:0007669"/>
    <property type="project" value="UniProtKB-KW"/>
</dbReference>
<evidence type="ECO:0000259" key="6">
    <source>
        <dbReference type="PROSITE" id="PS51900"/>
    </source>
</evidence>
<accession>A0A402BA30</accession>
<dbReference type="Gene3D" id="1.10.150.130">
    <property type="match status" value="1"/>
</dbReference>
<evidence type="ECO:0000313" key="7">
    <source>
        <dbReference type="EMBL" id="GCE28149.1"/>
    </source>
</evidence>
<evidence type="ECO:0000256" key="3">
    <source>
        <dbReference type="ARBA" id="ARBA00023172"/>
    </source>
</evidence>
<dbReference type="PROSITE" id="PS51898">
    <property type="entry name" value="TYR_RECOMBINASE"/>
    <property type="match status" value="1"/>
</dbReference>
<protein>
    <submittedName>
        <fullName evidence="7">Site-specific integrase</fullName>
    </submittedName>
</protein>
<dbReference type="InterPro" id="IPR013762">
    <property type="entry name" value="Integrase-like_cat_sf"/>
</dbReference>
<sequence>MGKRANGEGSVYKQRNGLWAASLTTEDGKRKYFYGKTRKEASDKLTKALNDRKDGALVATPKQTLEQFLRDWLEHSQKQSVRERTFERYEEIVRLHVIPVLGRHQLQKLSPQHLQAFYTKKLQEGLSPTTVTTIHNVLHKALDTAFKWGLVNKNVSKLVSPPRRERFEGHPLTLDQIQTLLEVAKGHSMEALLKLALATGMRRGELMGLKWQDIDFSSGVLQVRRVLTRIPSKLEGKGYKESEPKTRKSRRSITVASFALDALKQHRKKQLAIKMKAGASWQEHDYVFCTSIGTNLNPSRDMLDPLKELLESAGLPDIRFHDLRHSTATLLFSFGVHPKVVQELLGHSQISMTLDVYSHMLPSLQADATSRLNDALSFLEDESEETDI</sequence>
<dbReference type="InterPro" id="IPR004107">
    <property type="entry name" value="Integrase_SAM-like_N"/>
</dbReference>